<name>A0A255GRN8_9ACTN</name>
<dbReference type="AlphaFoldDB" id="A0A255GRN8"/>
<evidence type="ECO:0000313" key="3">
    <source>
        <dbReference type="Proteomes" id="UP000216311"/>
    </source>
</evidence>
<evidence type="ECO:0000313" key="2">
    <source>
        <dbReference type="EMBL" id="OYO18448.1"/>
    </source>
</evidence>
<evidence type="ECO:0000256" key="1">
    <source>
        <dbReference type="SAM" id="Phobius"/>
    </source>
</evidence>
<reference evidence="2 3" key="1">
    <citation type="submission" date="2017-07" db="EMBL/GenBank/DDBJ databases">
        <title>Draft whole genome sequences of clinical Proprionibacteriaceae strains.</title>
        <authorList>
            <person name="Bernier A.-M."/>
            <person name="Bernard K."/>
            <person name="Domingo M.-C."/>
        </authorList>
    </citation>
    <scope>NUCLEOTIDE SEQUENCE [LARGE SCALE GENOMIC DNA]</scope>
    <source>
        <strain evidence="2 3">NML 130396</strain>
    </source>
</reference>
<dbReference type="EMBL" id="NMVQ01000044">
    <property type="protein sequence ID" value="OYO18448.1"/>
    <property type="molecule type" value="Genomic_DNA"/>
</dbReference>
<keyword evidence="3" id="KW-1185">Reference proteome</keyword>
<accession>A0A255GRN8</accession>
<dbReference type="RefSeq" id="WP_094365017.1">
    <property type="nucleotide sequence ID" value="NZ_NMVQ01000044.1"/>
</dbReference>
<feature type="transmembrane region" description="Helical" evidence="1">
    <location>
        <begin position="66"/>
        <end position="86"/>
    </location>
</feature>
<dbReference type="InterPro" id="IPR012340">
    <property type="entry name" value="NA-bd_OB-fold"/>
</dbReference>
<keyword evidence="1" id="KW-1133">Transmembrane helix</keyword>
<keyword evidence="1" id="KW-0812">Transmembrane</keyword>
<dbReference type="OrthoDB" id="4871596at2"/>
<gene>
    <name evidence="2" type="ORF">CGZ93_15265</name>
</gene>
<dbReference type="Proteomes" id="UP000216311">
    <property type="component" value="Unassembled WGS sequence"/>
</dbReference>
<feature type="transmembrane region" description="Helical" evidence="1">
    <location>
        <begin position="38"/>
        <end position="59"/>
    </location>
</feature>
<proteinExistence type="predicted"/>
<dbReference type="Gene3D" id="2.40.50.140">
    <property type="entry name" value="Nucleic acid-binding proteins"/>
    <property type="match status" value="1"/>
</dbReference>
<keyword evidence="1" id="KW-0472">Membrane</keyword>
<protein>
    <submittedName>
        <fullName evidence="2">Uncharacterized protein</fullName>
    </submittedName>
</protein>
<organism evidence="2 3">
    <name type="scientific">Enemella dayhoffiae</name>
    <dbReference type="NCBI Taxonomy" id="2016507"/>
    <lineage>
        <taxon>Bacteria</taxon>
        <taxon>Bacillati</taxon>
        <taxon>Actinomycetota</taxon>
        <taxon>Actinomycetes</taxon>
        <taxon>Propionibacteriales</taxon>
        <taxon>Propionibacteriaceae</taxon>
        <taxon>Enemella</taxon>
    </lineage>
</organism>
<sequence>MILLLTLGGVGVALLLVAMLLGDLFDGLFDFDTIGGDFFSLAGLAGFLGALGFGGAIALQLSHSWPVAIGCGVVVGVLVGAGAAWLTARLRDERHNGDVTVRREHLVGSRGRVINDIPAEGFGEVRVVLRGHPTKLNARAHEPVPTGTPVEVVGVLSATSVVVRPDLADPVAE</sequence>
<comment type="caution">
    <text evidence="2">The sequence shown here is derived from an EMBL/GenBank/DDBJ whole genome shotgun (WGS) entry which is preliminary data.</text>
</comment>